<dbReference type="Pfam" id="PF13508">
    <property type="entry name" value="Acetyltransf_7"/>
    <property type="match status" value="1"/>
</dbReference>
<evidence type="ECO:0000256" key="2">
    <source>
        <dbReference type="ARBA" id="ARBA00022737"/>
    </source>
</evidence>
<organism evidence="7 8">
    <name type="scientific">Isoptericola hypogeus</name>
    <dbReference type="NCBI Taxonomy" id="300179"/>
    <lineage>
        <taxon>Bacteria</taxon>
        <taxon>Bacillati</taxon>
        <taxon>Actinomycetota</taxon>
        <taxon>Actinomycetes</taxon>
        <taxon>Micrococcales</taxon>
        <taxon>Promicromonosporaceae</taxon>
        <taxon>Isoptericola</taxon>
    </lineage>
</organism>
<dbReference type="EC" id="2.3.1.189" evidence="4"/>
<comment type="catalytic activity">
    <reaction evidence="4">
        <text>1D-myo-inositol 2-(L-cysteinylamino)-2-deoxy-alpha-D-glucopyranoside + acetyl-CoA = mycothiol + CoA + H(+)</text>
        <dbReference type="Rhea" id="RHEA:26172"/>
        <dbReference type="ChEBI" id="CHEBI:15378"/>
        <dbReference type="ChEBI" id="CHEBI:16768"/>
        <dbReference type="ChEBI" id="CHEBI:57287"/>
        <dbReference type="ChEBI" id="CHEBI:57288"/>
        <dbReference type="ChEBI" id="CHEBI:58887"/>
        <dbReference type="EC" id="2.3.1.189"/>
    </reaction>
</comment>
<comment type="function">
    <text evidence="4">Catalyzes the transfer of acetyl from acetyl-CoA to desacetylmycothiol (Cys-GlcN-Ins) to form mycothiol.</text>
</comment>
<dbReference type="SUPFAM" id="SSF55729">
    <property type="entry name" value="Acyl-CoA N-acyltransferases (Nat)"/>
    <property type="match status" value="1"/>
</dbReference>
<reference evidence="8" key="1">
    <citation type="journal article" date="2019" name="Int. J. Syst. Evol. Microbiol.">
        <title>The Global Catalogue of Microorganisms (GCM) 10K type strain sequencing project: providing services to taxonomists for standard genome sequencing and annotation.</title>
        <authorList>
            <consortium name="The Broad Institute Genomics Platform"/>
            <consortium name="The Broad Institute Genome Sequencing Center for Infectious Disease"/>
            <person name="Wu L."/>
            <person name="Ma J."/>
        </authorList>
    </citation>
    <scope>NUCLEOTIDE SEQUENCE [LARGE SCALE GENOMIC DNA]</scope>
    <source>
        <strain evidence="8">JCM 15589</strain>
    </source>
</reference>
<feature type="binding site" evidence="4">
    <location>
        <position position="38"/>
    </location>
    <ligand>
        <name>1D-myo-inositol 2-(L-cysteinylamino)-2-deoxy-alpha-D-glucopyranoside</name>
        <dbReference type="ChEBI" id="CHEBI:58887"/>
    </ligand>
</feature>
<feature type="binding site" evidence="4">
    <location>
        <position position="318"/>
    </location>
    <ligand>
        <name>1D-myo-inositol 2-(L-cysteinylamino)-2-deoxy-alpha-D-glucopyranoside</name>
        <dbReference type="ChEBI" id="CHEBI:58887"/>
    </ligand>
</feature>
<keyword evidence="3 4" id="KW-0012">Acyltransferase</keyword>
<protein>
    <recommendedName>
        <fullName evidence="4">Mycothiol acetyltransferase</fullName>
        <shortName evidence="4">MSH acetyltransferase</shortName>
        <ecNumber evidence="4">2.3.1.189</ecNumber>
    </recommendedName>
    <alternativeName>
        <fullName evidence="4">Mycothiol synthase</fullName>
    </alternativeName>
</protein>
<evidence type="ECO:0000256" key="1">
    <source>
        <dbReference type="ARBA" id="ARBA00022679"/>
    </source>
</evidence>
<dbReference type="RefSeq" id="WP_344246786.1">
    <property type="nucleotide sequence ID" value="NZ_BAAAPM010000003.1"/>
</dbReference>
<proteinExistence type="inferred from homology"/>
<dbReference type="HAMAP" id="MF_01698">
    <property type="entry name" value="MshD"/>
    <property type="match status" value="1"/>
</dbReference>
<dbReference type="Pfam" id="PF00583">
    <property type="entry name" value="Acetyltransf_1"/>
    <property type="match status" value="1"/>
</dbReference>
<dbReference type="PANTHER" id="PTHR43072">
    <property type="entry name" value="N-ACETYLTRANSFERASE"/>
    <property type="match status" value="1"/>
</dbReference>
<dbReference type="Gene3D" id="3.40.630.30">
    <property type="match status" value="1"/>
</dbReference>
<comment type="subunit">
    <text evidence="4">Monomer.</text>
</comment>
<keyword evidence="2 4" id="KW-0677">Repeat</keyword>
<accession>A0ABP4V5S2</accession>
<evidence type="ECO:0000256" key="4">
    <source>
        <dbReference type="HAMAP-Rule" id="MF_01698"/>
    </source>
</evidence>
<evidence type="ECO:0000259" key="6">
    <source>
        <dbReference type="PROSITE" id="PS51186"/>
    </source>
</evidence>
<comment type="caution">
    <text evidence="7">The sequence shown here is derived from an EMBL/GenBank/DDBJ whole genome shotgun (WGS) entry which is preliminary data.</text>
</comment>
<dbReference type="PROSITE" id="PS51186">
    <property type="entry name" value="GNAT"/>
    <property type="match status" value="2"/>
</dbReference>
<feature type="binding site" evidence="4">
    <location>
        <position position="280"/>
    </location>
    <ligand>
        <name>1D-myo-inositol 2-(L-cysteinylamino)-2-deoxy-alpha-D-glucopyranoside</name>
        <dbReference type="ChEBI" id="CHEBI:58887"/>
    </ligand>
</feature>
<keyword evidence="1 4" id="KW-0808">Transferase</keyword>
<evidence type="ECO:0000313" key="7">
    <source>
        <dbReference type="EMBL" id="GAA1718391.1"/>
    </source>
</evidence>
<sequence>MRTGPPLQIGPLDPAAQDAVRALAAQAAAHDGVAPLSEQPLLRLGTDAEWLTHVVAHDKHGATVGYLQVDRGGDVASAELVVHPDHRRQHTGSMLLRTAERDARLPMVSGAPGQRGIPLRVWAHGDLPAARAFAAGRGYEVVRELLLLAAPLTPSDAGEPAQDDAGPADVVPTSSTGAPAGLRVRTFRPGADDEAWVRLNARAFADHPEQGRLTVADLRDRQREPWFDPAGFFLVETTDAAGPGGEPGDQRSGGHHPGDPVAYLWTKIEPAGPGAARDGEIYAVGVDPTAQGRGLGRMLTAHALAHLAGSGCDRAVLYVDGDNTAARATYAGAGFEQAAVDVQYAPVAS</sequence>
<keyword evidence="8" id="KW-1185">Reference proteome</keyword>
<feature type="region of interest" description="Disordered" evidence="5">
    <location>
        <begin position="155"/>
        <end position="182"/>
    </location>
</feature>
<comment type="similarity">
    <text evidence="4">Belongs to the acetyltransferase family. MshD subfamily.</text>
</comment>
<evidence type="ECO:0000256" key="3">
    <source>
        <dbReference type="ARBA" id="ARBA00023315"/>
    </source>
</evidence>
<evidence type="ECO:0000313" key="8">
    <source>
        <dbReference type="Proteomes" id="UP001501138"/>
    </source>
</evidence>
<feature type="binding site" evidence="4">
    <location>
        <begin position="284"/>
        <end position="286"/>
    </location>
    <ligand>
        <name>acetyl-CoA</name>
        <dbReference type="ChEBI" id="CHEBI:57288"/>
        <label>2</label>
    </ligand>
</feature>
<feature type="region of interest" description="Disordered" evidence="5">
    <location>
        <begin position="239"/>
        <end position="260"/>
    </location>
</feature>
<name>A0ABP4V5S2_9MICO</name>
<dbReference type="InterPro" id="IPR017813">
    <property type="entry name" value="Mycothiol_AcTrfase"/>
</dbReference>
<dbReference type="Proteomes" id="UP001501138">
    <property type="component" value="Unassembled WGS sequence"/>
</dbReference>
<dbReference type="NCBIfam" id="TIGR03448">
    <property type="entry name" value="mycothiol_MshD"/>
    <property type="match status" value="1"/>
</dbReference>
<dbReference type="CDD" id="cd04301">
    <property type="entry name" value="NAT_SF"/>
    <property type="match status" value="2"/>
</dbReference>
<feature type="domain" description="N-acetyltransferase" evidence="6">
    <location>
        <begin position="182"/>
        <end position="349"/>
    </location>
</feature>
<dbReference type="InterPro" id="IPR000182">
    <property type="entry name" value="GNAT_dom"/>
</dbReference>
<feature type="binding site" evidence="4">
    <location>
        <position position="267"/>
    </location>
    <ligand>
        <name>1D-myo-inositol 2-(L-cysteinylamino)-2-deoxy-alpha-D-glucopyranoside</name>
        <dbReference type="ChEBI" id="CHEBI:58887"/>
    </ligand>
</feature>
<evidence type="ECO:0000256" key="5">
    <source>
        <dbReference type="SAM" id="MobiDB-lite"/>
    </source>
</evidence>
<feature type="domain" description="N-acetyltransferase" evidence="6">
    <location>
        <begin position="7"/>
        <end position="153"/>
    </location>
</feature>
<dbReference type="EMBL" id="BAAAPM010000003">
    <property type="protein sequence ID" value="GAA1718391.1"/>
    <property type="molecule type" value="Genomic_DNA"/>
</dbReference>
<feature type="binding site" evidence="4">
    <location>
        <position position="209"/>
    </location>
    <ligand>
        <name>1D-myo-inositol 2-(L-cysteinylamino)-2-deoxy-alpha-D-glucopyranoside</name>
        <dbReference type="ChEBI" id="CHEBI:58887"/>
    </ligand>
</feature>
<feature type="binding site" evidence="4">
    <location>
        <begin position="80"/>
        <end position="82"/>
    </location>
    <ligand>
        <name>acetyl-CoA</name>
        <dbReference type="ChEBI" id="CHEBI:57288"/>
        <label>1</label>
    </ligand>
</feature>
<comment type="caution">
    <text evidence="4">Lacks conserved residue(s) required for the propagation of feature annotation.</text>
</comment>
<feature type="binding site" evidence="4">
    <location>
        <begin position="291"/>
        <end position="297"/>
    </location>
    <ligand>
        <name>acetyl-CoA</name>
        <dbReference type="ChEBI" id="CHEBI:57288"/>
        <label>2</label>
    </ligand>
</feature>
<dbReference type="InterPro" id="IPR016181">
    <property type="entry name" value="Acyl_CoA_acyltransferase"/>
</dbReference>
<dbReference type="PIRSF" id="PIRSF021524">
    <property type="entry name" value="MSH_acetyltransferase"/>
    <property type="match status" value="1"/>
</dbReference>
<gene>
    <name evidence="4 7" type="primary">mshD</name>
    <name evidence="7" type="ORF">GCM10009809_12850</name>
</gene>